<keyword evidence="4 17" id="KW-0479">Metal-binding</keyword>
<dbReference type="SUPFAM" id="SSF57716">
    <property type="entry name" value="Glucocorticoid receptor-like (DNA-binding domain)"/>
    <property type="match status" value="1"/>
</dbReference>
<dbReference type="GO" id="GO:0043565">
    <property type="term" value="F:sequence-specific DNA binding"/>
    <property type="evidence" value="ECO:0007669"/>
    <property type="project" value="InterPro"/>
</dbReference>
<dbReference type="SMART" id="SM00399">
    <property type="entry name" value="ZnF_C4"/>
    <property type="match status" value="1"/>
</dbReference>
<evidence type="ECO:0000256" key="18">
    <source>
        <dbReference type="SAM" id="MobiDB-lite"/>
    </source>
</evidence>
<feature type="region of interest" description="Disordered" evidence="18">
    <location>
        <begin position="318"/>
        <end position="351"/>
    </location>
</feature>
<dbReference type="InterPro" id="IPR013088">
    <property type="entry name" value="Znf_NHR/GATA"/>
</dbReference>
<feature type="domain" description="Nuclear receptor" evidence="19">
    <location>
        <begin position="168"/>
        <end position="244"/>
    </location>
</feature>
<dbReference type="FunFam" id="1.10.565.10:FF:000022">
    <property type="entry name" value="Nuclear receptor subfamily 2 group E member 3"/>
    <property type="match status" value="1"/>
</dbReference>
<dbReference type="Gene3D" id="3.30.50.10">
    <property type="entry name" value="Erythroid Transcription Factor GATA-1, subunit A"/>
    <property type="match status" value="1"/>
</dbReference>
<keyword evidence="11 17" id="KW-0675">Receptor</keyword>
<evidence type="ECO:0000256" key="11">
    <source>
        <dbReference type="ARBA" id="ARBA00023170"/>
    </source>
</evidence>
<evidence type="ECO:0000256" key="17">
    <source>
        <dbReference type="RuleBase" id="RU004334"/>
    </source>
</evidence>
<evidence type="ECO:0000259" key="19">
    <source>
        <dbReference type="PROSITE" id="PS51030"/>
    </source>
</evidence>
<dbReference type="CDD" id="cd06970">
    <property type="entry name" value="NR_DBD_PNR"/>
    <property type="match status" value="1"/>
</dbReference>
<evidence type="ECO:0000256" key="3">
    <source>
        <dbReference type="ARBA" id="ARBA00022499"/>
    </source>
</evidence>
<evidence type="ECO:0000313" key="21">
    <source>
        <dbReference type="Proteomes" id="UP000887566"/>
    </source>
</evidence>
<comment type="subcellular location">
    <subcellularLocation>
        <location evidence="1 17">Nucleus</location>
    </subcellularLocation>
</comment>
<feature type="compositionally biased region" description="Low complexity" evidence="18">
    <location>
        <begin position="29"/>
        <end position="41"/>
    </location>
</feature>
<keyword evidence="12 17" id="KW-0539">Nucleus</keyword>
<evidence type="ECO:0000256" key="4">
    <source>
        <dbReference type="ARBA" id="ARBA00022723"/>
    </source>
</evidence>
<dbReference type="InterPro" id="IPR001628">
    <property type="entry name" value="Znf_hrmn_rcpt"/>
</dbReference>
<proteinExistence type="inferred from homology"/>
<evidence type="ECO:0000256" key="6">
    <source>
        <dbReference type="ARBA" id="ARBA00022833"/>
    </source>
</evidence>
<evidence type="ECO:0000313" key="22">
    <source>
        <dbReference type="WBParaSite" id="PSAMB.scaffold3861size16599.g22788.t1"/>
    </source>
</evidence>
<feature type="compositionally biased region" description="Polar residues" evidence="18">
    <location>
        <begin position="318"/>
        <end position="328"/>
    </location>
</feature>
<evidence type="ECO:0000256" key="14">
    <source>
        <dbReference type="ARBA" id="ARBA00071097"/>
    </source>
</evidence>
<evidence type="ECO:0000256" key="8">
    <source>
        <dbReference type="ARBA" id="ARBA00023015"/>
    </source>
</evidence>
<dbReference type="PRINTS" id="PR00047">
    <property type="entry name" value="STROIDFINGER"/>
</dbReference>
<dbReference type="PANTHER" id="PTHR24083">
    <property type="entry name" value="NUCLEAR HORMONE RECEPTOR"/>
    <property type="match status" value="1"/>
</dbReference>
<dbReference type="SMART" id="SM00430">
    <property type="entry name" value="HOLI"/>
    <property type="match status" value="1"/>
</dbReference>
<evidence type="ECO:0000256" key="2">
    <source>
        <dbReference type="ARBA" id="ARBA00005993"/>
    </source>
</evidence>
<feature type="compositionally biased region" description="Basic and acidic residues" evidence="18">
    <location>
        <begin position="48"/>
        <end position="57"/>
    </location>
</feature>
<sequence length="558" mass="60040">MSSGDGRESDNHYDDPNEPLNFSADRPGDGTNSSHPSSSSDVGDDDIGDKPIVEHPPKLFDATTVGALSSSLFGAPPGYPTSIFMPTPLLPPGYLPSFAAAAAAAAMSSNNNSSNSNTVVSADSGPVFSASMGAEGQTTISVNSFTGALSMSGGKGHHRSQSANGSPSLSCAVCGDVSSGKHYGILACNGCSGFFKRSVRRRLIYRCQAGTGNCVVDKAHRNQCQACRLKKCMQKGMNKDAVQNERQPRNTATIRPPMGIDFTSAASEQFLRDYAGAVSAAVGVLSGPTSSTSTNVTTATVADTNAAFRFPFLQSSLTSDSNESGNSDAKTEVGDDNLSENGDGTGREKSVSDQKSSLSQLFAAPSPAHETVYETSARLLFMAVKWAKNLPSFTSLPFRDQVILLEEGWSDLFLLSVYQWSMPMESCPLLASPLFTELGASVKPSDVRYLHDLFLRVRSYQVDQGEYACLKALVLFRPEARGLKDPHQVEFLQDQAQTMLAQHTGRLQQTNPPMRFGRLLLLLPLMRTIGAEKIERLFFQRTFGNTPMEKMLCDMYKS</sequence>
<evidence type="ECO:0000256" key="15">
    <source>
        <dbReference type="ARBA" id="ARBA00079595"/>
    </source>
</evidence>
<evidence type="ECO:0000256" key="16">
    <source>
        <dbReference type="ARBA" id="ARBA00082944"/>
    </source>
</evidence>
<evidence type="ECO:0000256" key="7">
    <source>
        <dbReference type="ARBA" id="ARBA00022843"/>
    </source>
</evidence>
<comment type="similarity">
    <text evidence="2 17">Belongs to the nuclear hormone receptor family.</text>
</comment>
<dbReference type="GO" id="GO:0003700">
    <property type="term" value="F:DNA-binding transcription factor activity"/>
    <property type="evidence" value="ECO:0007669"/>
    <property type="project" value="InterPro"/>
</dbReference>
<evidence type="ECO:0000259" key="20">
    <source>
        <dbReference type="PROSITE" id="PS51843"/>
    </source>
</evidence>
<keyword evidence="8 17" id="KW-0805">Transcription regulation</keyword>
<comment type="function">
    <text evidence="13">Orphan nuclear receptor of retinal photoreceptor cells. Transcriptional factor that is an activator of rod development and repressor of cone development. Binds the promoter region of a number of rod- and cone-specific genes, including rhodopsin, M- and S-opsin and rod-specific phosphodiesterase beta subunit. Enhances rhodopsin expression. Represses M- and S-cone opsin expression.</text>
</comment>
<dbReference type="PRINTS" id="PR00398">
    <property type="entry name" value="STRDHORMONER"/>
</dbReference>
<dbReference type="InterPro" id="IPR001723">
    <property type="entry name" value="Nuclear_hrmn_rcpt"/>
</dbReference>
<dbReference type="PROSITE" id="PS51030">
    <property type="entry name" value="NUCLEAR_REC_DBD_2"/>
    <property type="match status" value="1"/>
</dbReference>
<keyword evidence="7" id="KW-0832">Ubl conjugation</keyword>
<dbReference type="Gene3D" id="1.10.565.10">
    <property type="entry name" value="Retinoid X Receptor"/>
    <property type="match status" value="1"/>
</dbReference>
<dbReference type="SUPFAM" id="SSF48508">
    <property type="entry name" value="Nuclear receptor ligand-binding domain"/>
    <property type="match status" value="1"/>
</dbReference>
<dbReference type="PROSITE" id="PS51843">
    <property type="entry name" value="NR_LBD"/>
    <property type="match status" value="1"/>
</dbReference>
<evidence type="ECO:0000256" key="5">
    <source>
        <dbReference type="ARBA" id="ARBA00022771"/>
    </source>
</evidence>
<evidence type="ECO:0000256" key="13">
    <source>
        <dbReference type="ARBA" id="ARBA00053319"/>
    </source>
</evidence>
<dbReference type="InterPro" id="IPR000536">
    <property type="entry name" value="Nucl_hrmn_rcpt_lig-bd"/>
</dbReference>
<dbReference type="GO" id="GO:0008270">
    <property type="term" value="F:zinc ion binding"/>
    <property type="evidence" value="ECO:0007669"/>
    <property type="project" value="UniProtKB-KW"/>
</dbReference>
<keyword evidence="21" id="KW-1185">Reference proteome</keyword>
<keyword evidence="6 17" id="KW-0862">Zinc</keyword>
<dbReference type="Pfam" id="PF00104">
    <property type="entry name" value="Hormone_recep"/>
    <property type="match status" value="1"/>
</dbReference>
<feature type="region of interest" description="Disordered" evidence="18">
    <location>
        <begin position="240"/>
        <end position="259"/>
    </location>
</feature>
<evidence type="ECO:0000256" key="1">
    <source>
        <dbReference type="ARBA" id="ARBA00004123"/>
    </source>
</evidence>
<dbReference type="GO" id="GO:0045944">
    <property type="term" value="P:positive regulation of transcription by RNA polymerase II"/>
    <property type="evidence" value="ECO:0007669"/>
    <property type="project" value="UniProtKB-ARBA"/>
</dbReference>
<keyword evidence="5 17" id="KW-0863">Zinc-finger</keyword>
<dbReference type="PROSITE" id="PS00031">
    <property type="entry name" value="NUCLEAR_REC_DBD_1"/>
    <property type="match status" value="1"/>
</dbReference>
<dbReference type="InterPro" id="IPR050274">
    <property type="entry name" value="Nuclear_hormone_rcpt_NR2"/>
</dbReference>
<dbReference type="InterPro" id="IPR035500">
    <property type="entry name" value="NHR-like_dom_sf"/>
</dbReference>
<feature type="region of interest" description="Disordered" evidence="18">
    <location>
        <begin position="1"/>
        <end position="57"/>
    </location>
</feature>
<dbReference type="Pfam" id="PF00105">
    <property type="entry name" value="zf-C4"/>
    <property type="match status" value="1"/>
</dbReference>
<keyword evidence="3" id="KW-1017">Isopeptide bond</keyword>
<feature type="compositionally biased region" description="Basic and acidic residues" evidence="18">
    <location>
        <begin position="1"/>
        <end position="15"/>
    </location>
</feature>
<dbReference type="FunFam" id="3.30.50.10:FF:000028">
    <property type="entry name" value="Nuclear receptor subfamily 2, group E, member 3"/>
    <property type="match status" value="1"/>
</dbReference>
<reference evidence="22" key="1">
    <citation type="submission" date="2022-11" db="UniProtKB">
        <authorList>
            <consortium name="WormBaseParasite"/>
        </authorList>
    </citation>
    <scope>IDENTIFICATION</scope>
</reference>
<accession>A0A914WF86</accession>
<protein>
    <recommendedName>
        <fullName evidence="14">Photoreceptor-specific nuclear receptor</fullName>
    </recommendedName>
    <alternativeName>
        <fullName evidence="15">Nuclear receptor subfamily 2 group E member 3</fullName>
    </alternativeName>
    <alternativeName>
        <fullName evidence="16">Retina-specific nuclear receptor</fullName>
    </alternativeName>
</protein>
<dbReference type="WBParaSite" id="PSAMB.scaffold3861size16599.g22788.t1">
    <property type="protein sequence ID" value="PSAMB.scaffold3861size16599.g22788.t1"/>
    <property type="gene ID" value="PSAMB.scaffold3861size16599.g22788"/>
</dbReference>
<dbReference type="Proteomes" id="UP000887566">
    <property type="component" value="Unplaced"/>
</dbReference>
<dbReference type="AlphaFoldDB" id="A0A914WF86"/>
<evidence type="ECO:0000256" key="12">
    <source>
        <dbReference type="ARBA" id="ARBA00023242"/>
    </source>
</evidence>
<feature type="domain" description="NR LBD" evidence="20">
    <location>
        <begin position="330"/>
        <end position="558"/>
    </location>
</feature>
<evidence type="ECO:0000256" key="10">
    <source>
        <dbReference type="ARBA" id="ARBA00023163"/>
    </source>
</evidence>
<name>A0A914WF86_9BILA</name>
<organism evidence="21 22">
    <name type="scientific">Plectus sambesii</name>
    <dbReference type="NCBI Taxonomy" id="2011161"/>
    <lineage>
        <taxon>Eukaryota</taxon>
        <taxon>Metazoa</taxon>
        <taxon>Ecdysozoa</taxon>
        <taxon>Nematoda</taxon>
        <taxon>Chromadorea</taxon>
        <taxon>Plectida</taxon>
        <taxon>Plectina</taxon>
        <taxon>Plectoidea</taxon>
        <taxon>Plectidae</taxon>
        <taxon>Plectus</taxon>
    </lineage>
</organism>
<dbReference type="GO" id="GO:0005634">
    <property type="term" value="C:nucleus"/>
    <property type="evidence" value="ECO:0007669"/>
    <property type="project" value="UniProtKB-SubCell"/>
</dbReference>
<keyword evidence="10 17" id="KW-0804">Transcription</keyword>
<keyword evidence="9 17" id="KW-0238">DNA-binding</keyword>
<evidence type="ECO:0000256" key="9">
    <source>
        <dbReference type="ARBA" id="ARBA00023125"/>
    </source>
</evidence>